<reference evidence="2 3" key="1">
    <citation type="submission" date="2019-05" db="EMBL/GenBank/DDBJ databases">
        <title>Mikania micrantha, genome provides insights into the molecular mechanism of rapid growth.</title>
        <authorList>
            <person name="Liu B."/>
        </authorList>
    </citation>
    <scope>NUCLEOTIDE SEQUENCE [LARGE SCALE GENOMIC DNA]</scope>
    <source>
        <strain evidence="2">NLD-2019</strain>
        <tissue evidence="2">Leaf</tissue>
    </source>
</reference>
<comment type="caution">
    <text evidence="2">The sequence shown here is derived from an EMBL/GenBank/DDBJ whole genome shotgun (WGS) entry which is preliminary data.</text>
</comment>
<organism evidence="2 3">
    <name type="scientific">Mikania micrantha</name>
    <name type="common">bitter vine</name>
    <dbReference type="NCBI Taxonomy" id="192012"/>
    <lineage>
        <taxon>Eukaryota</taxon>
        <taxon>Viridiplantae</taxon>
        <taxon>Streptophyta</taxon>
        <taxon>Embryophyta</taxon>
        <taxon>Tracheophyta</taxon>
        <taxon>Spermatophyta</taxon>
        <taxon>Magnoliopsida</taxon>
        <taxon>eudicotyledons</taxon>
        <taxon>Gunneridae</taxon>
        <taxon>Pentapetalae</taxon>
        <taxon>asterids</taxon>
        <taxon>campanulids</taxon>
        <taxon>Asterales</taxon>
        <taxon>Asteraceae</taxon>
        <taxon>Asteroideae</taxon>
        <taxon>Heliantheae alliance</taxon>
        <taxon>Eupatorieae</taxon>
        <taxon>Mikania</taxon>
    </lineage>
</organism>
<dbReference type="Proteomes" id="UP000326396">
    <property type="component" value="Linkage Group LG16"/>
</dbReference>
<dbReference type="InterPro" id="IPR058594">
    <property type="entry name" value="PB1-like_dom_pln"/>
</dbReference>
<name>A0A5N6P064_9ASTR</name>
<protein>
    <recommendedName>
        <fullName evidence="1">PB1-like domain-containing protein</fullName>
    </recommendedName>
</protein>
<dbReference type="EMBL" id="SZYD01000008">
    <property type="protein sequence ID" value="KAD5508768.1"/>
    <property type="molecule type" value="Genomic_DNA"/>
</dbReference>
<accession>A0A5N6P064</accession>
<feature type="domain" description="PB1-like" evidence="1">
    <location>
        <begin position="115"/>
        <end position="207"/>
    </location>
</feature>
<sequence>MSGGRRSAISTGDPCIQCRAFLNASAAHAWMALIGKHISRHSKFMSCLLGTQICIPRQTHMMDLIAQKNKQRGVGGGLGASDKAAPFLLEDVLVSQHSSSPTTKALAKGNYVPSWGGQFTKSPDMEYKNGKTTFIDTVDYEDFGSDVLNEMLYKIEYHTDMIFYYFFKIPYVCLDLGLNVLNSDSDFKSLCDHVRGGTKLIEIYVEHRHSTMLTMSLDVDDPSSPILAIGNEIEVSQSGSDDEDDPDYIEDEDNQVEDVEVDMLHFRSCVDFDEENLDDDVSDNDSAEENNIKVDLENFDNNSDDDLESTTLKKVHKKVIRKKKMSSIGIDASVNPFYLGQLIEDKQKLNDMVKKFALHSRRQIYIGKNEALRYRIICLGSSPNLDVGEHRKGLRESLTSEKIDQSKKVTKRKTKPTCPFAIHISRPSIKNSRSVFIESFNYLITIFKLPLLELTLRYGLWQTHMMDLIAQKNIQSGV</sequence>
<dbReference type="Pfam" id="PF26130">
    <property type="entry name" value="PB1-like"/>
    <property type="match status" value="1"/>
</dbReference>
<evidence type="ECO:0000259" key="1">
    <source>
        <dbReference type="Pfam" id="PF26130"/>
    </source>
</evidence>
<gene>
    <name evidence="2" type="ORF">E3N88_16471</name>
</gene>
<dbReference type="AlphaFoldDB" id="A0A5N6P064"/>
<keyword evidence="3" id="KW-1185">Reference proteome</keyword>
<proteinExistence type="predicted"/>
<evidence type="ECO:0000313" key="2">
    <source>
        <dbReference type="EMBL" id="KAD5508768.1"/>
    </source>
</evidence>
<evidence type="ECO:0000313" key="3">
    <source>
        <dbReference type="Proteomes" id="UP000326396"/>
    </source>
</evidence>